<accession>A0A0C3EQ40</accession>
<proteinExistence type="predicted"/>
<reference evidence="1 2" key="1">
    <citation type="submission" date="2014-04" db="EMBL/GenBank/DDBJ databases">
        <authorList>
            <consortium name="DOE Joint Genome Institute"/>
            <person name="Kuo A."/>
            <person name="Kohler A."/>
            <person name="Nagy L.G."/>
            <person name="Floudas D."/>
            <person name="Copeland A."/>
            <person name="Barry K.W."/>
            <person name="Cichocki N."/>
            <person name="Veneault-Fourrey C."/>
            <person name="LaButti K."/>
            <person name="Lindquist E.A."/>
            <person name="Lipzen A."/>
            <person name="Lundell T."/>
            <person name="Morin E."/>
            <person name="Murat C."/>
            <person name="Sun H."/>
            <person name="Tunlid A."/>
            <person name="Henrissat B."/>
            <person name="Grigoriev I.V."/>
            <person name="Hibbett D.S."/>
            <person name="Martin F."/>
            <person name="Nordberg H.P."/>
            <person name="Cantor M.N."/>
            <person name="Hua S.X."/>
        </authorList>
    </citation>
    <scope>NUCLEOTIDE SEQUENCE [LARGE SCALE GENOMIC DNA]</scope>
    <source>
        <strain evidence="1 2">Foug A</strain>
    </source>
</reference>
<protein>
    <submittedName>
        <fullName evidence="1">Uncharacterized protein</fullName>
    </submittedName>
</protein>
<gene>
    <name evidence="1" type="ORF">SCLCIDRAFT_518724</name>
</gene>
<reference evidence="2" key="2">
    <citation type="submission" date="2015-01" db="EMBL/GenBank/DDBJ databases">
        <title>Evolutionary Origins and Diversification of the Mycorrhizal Mutualists.</title>
        <authorList>
            <consortium name="DOE Joint Genome Institute"/>
            <consortium name="Mycorrhizal Genomics Consortium"/>
            <person name="Kohler A."/>
            <person name="Kuo A."/>
            <person name="Nagy L.G."/>
            <person name="Floudas D."/>
            <person name="Copeland A."/>
            <person name="Barry K.W."/>
            <person name="Cichocki N."/>
            <person name="Veneault-Fourrey C."/>
            <person name="LaButti K."/>
            <person name="Lindquist E.A."/>
            <person name="Lipzen A."/>
            <person name="Lundell T."/>
            <person name="Morin E."/>
            <person name="Murat C."/>
            <person name="Riley R."/>
            <person name="Ohm R."/>
            <person name="Sun H."/>
            <person name="Tunlid A."/>
            <person name="Henrissat B."/>
            <person name="Grigoriev I.V."/>
            <person name="Hibbett D.S."/>
            <person name="Martin F."/>
        </authorList>
    </citation>
    <scope>NUCLEOTIDE SEQUENCE [LARGE SCALE GENOMIC DNA]</scope>
    <source>
        <strain evidence="2">Foug A</strain>
    </source>
</reference>
<dbReference type="InParanoid" id="A0A0C3EQ40"/>
<name>A0A0C3EQ40_9AGAM</name>
<sequence>MRLCHTVIYLVLGTKTSHQVEFQGGVYTSRAHLGTNQWRNDQIITNWEHALDGGVWELTKHARQQTSEKWRRSPYCYSTPTASWSRLSARSCWTCCLQGHPTPVAHCRLRR</sequence>
<evidence type="ECO:0000313" key="1">
    <source>
        <dbReference type="EMBL" id="KIM70289.1"/>
    </source>
</evidence>
<dbReference type="HOGENOM" id="CLU_2159896_0_0_1"/>
<keyword evidence="2" id="KW-1185">Reference proteome</keyword>
<dbReference type="Proteomes" id="UP000053989">
    <property type="component" value="Unassembled WGS sequence"/>
</dbReference>
<dbReference type="AlphaFoldDB" id="A0A0C3EQ40"/>
<evidence type="ECO:0000313" key="2">
    <source>
        <dbReference type="Proteomes" id="UP000053989"/>
    </source>
</evidence>
<dbReference type="EMBL" id="KN822005">
    <property type="protein sequence ID" value="KIM70289.1"/>
    <property type="molecule type" value="Genomic_DNA"/>
</dbReference>
<organism evidence="1 2">
    <name type="scientific">Scleroderma citrinum Foug A</name>
    <dbReference type="NCBI Taxonomy" id="1036808"/>
    <lineage>
        <taxon>Eukaryota</taxon>
        <taxon>Fungi</taxon>
        <taxon>Dikarya</taxon>
        <taxon>Basidiomycota</taxon>
        <taxon>Agaricomycotina</taxon>
        <taxon>Agaricomycetes</taxon>
        <taxon>Agaricomycetidae</taxon>
        <taxon>Boletales</taxon>
        <taxon>Sclerodermatineae</taxon>
        <taxon>Sclerodermataceae</taxon>
        <taxon>Scleroderma</taxon>
    </lineage>
</organism>